<name>A0A2U3KYK8_9BACT</name>
<dbReference type="EMBL" id="OMOD01000150">
    <property type="protein sequence ID" value="SPF44741.1"/>
    <property type="molecule type" value="Genomic_DNA"/>
</dbReference>
<reference evidence="2" key="1">
    <citation type="submission" date="2018-02" db="EMBL/GenBank/DDBJ databases">
        <authorList>
            <person name="Hausmann B."/>
        </authorList>
    </citation>
    <scope>NUCLEOTIDE SEQUENCE [LARGE SCALE GENOMIC DNA]</scope>
    <source>
        <strain evidence="2">Peat soil MAG SbA1</strain>
    </source>
</reference>
<gene>
    <name evidence="1" type="ORF">SBA1_550106</name>
</gene>
<dbReference type="AlphaFoldDB" id="A0A2U3KYK8"/>
<protein>
    <submittedName>
        <fullName evidence="1">Uncharacterized protein</fullName>
    </submittedName>
</protein>
<proteinExistence type="predicted"/>
<sequence length="131" mass="14397">MMGVASSQGDHAGQCGPDHRASARRGGCAYHLAHGSIGTIELTFQTFKQMFYVHALSHFQSRAGALAASVRATGHIRGTGKRWRGWLGYRRTVNEWSCLTHFTAHRTRKEGGTIVCSHPPTKKVHAIPFLT</sequence>
<accession>A0A2U3KYK8</accession>
<evidence type="ECO:0000313" key="2">
    <source>
        <dbReference type="Proteomes" id="UP000238701"/>
    </source>
</evidence>
<dbReference type="Proteomes" id="UP000238701">
    <property type="component" value="Unassembled WGS sequence"/>
</dbReference>
<evidence type="ECO:0000313" key="1">
    <source>
        <dbReference type="EMBL" id="SPF44741.1"/>
    </source>
</evidence>
<organism evidence="1 2">
    <name type="scientific">Candidatus Sulfotelmatobacter kueseliae</name>
    <dbReference type="NCBI Taxonomy" id="2042962"/>
    <lineage>
        <taxon>Bacteria</taxon>
        <taxon>Pseudomonadati</taxon>
        <taxon>Acidobacteriota</taxon>
        <taxon>Terriglobia</taxon>
        <taxon>Terriglobales</taxon>
        <taxon>Candidatus Korobacteraceae</taxon>
        <taxon>Candidatus Sulfotelmatobacter</taxon>
    </lineage>
</organism>